<dbReference type="Gene3D" id="1.20.120.730">
    <property type="entry name" value="Sec23/Sec24 helical domain"/>
    <property type="match status" value="1"/>
</dbReference>
<dbReference type="GO" id="GO:0006886">
    <property type="term" value="P:intracellular protein transport"/>
    <property type="evidence" value="ECO:0007669"/>
    <property type="project" value="InterPro"/>
</dbReference>
<dbReference type="SUPFAM" id="SSF81811">
    <property type="entry name" value="Helical domain of Sec23/24"/>
    <property type="match status" value="1"/>
</dbReference>
<name>C1E432_MICCC</name>
<dbReference type="AlphaFoldDB" id="C1E432"/>
<dbReference type="PANTHER" id="PTHR13803">
    <property type="entry name" value="SEC24-RELATED PROTEIN"/>
    <property type="match status" value="1"/>
</dbReference>
<dbReference type="OrthoDB" id="49016at2759"/>
<dbReference type="GO" id="GO:0008270">
    <property type="term" value="F:zinc ion binding"/>
    <property type="evidence" value="ECO:0007669"/>
    <property type="project" value="InterPro"/>
</dbReference>
<dbReference type="Proteomes" id="UP000002009">
    <property type="component" value="Chromosome 4"/>
</dbReference>
<accession>C1E432</accession>
<reference evidence="2 3" key="1">
    <citation type="journal article" date="2009" name="Science">
        <title>Green evolution and dynamic adaptations revealed by genomes of the marine picoeukaryotes Micromonas.</title>
        <authorList>
            <person name="Worden A.Z."/>
            <person name="Lee J.H."/>
            <person name="Mock T."/>
            <person name="Rouze P."/>
            <person name="Simmons M.P."/>
            <person name="Aerts A.L."/>
            <person name="Allen A.E."/>
            <person name="Cuvelier M.L."/>
            <person name="Derelle E."/>
            <person name="Everett M.V."/>
            <person name="Foulon E."/>
            <person name="Grimwood J."/>
            <person name="Gundlach H."/>
            <person name="Henrissat B."/>
            <person name="Napoli C."/>
            <person name="McDonald S.M."/>
            <person name="Parker M.S."/>
            <person name="Rombauts S."/>
            <person name="Salamov A."/>
            <person name="Von Dassow P."/>
            <person name="Badger J.H."/>
            <person name="Coutinho P.M."/>
            <person name="Demir E."/>
            <person name="Dubchak I."/>
            <person name="Gentemann C."/>
            <person name="Eikrem W."/>
            <person name="Gready J.E."/>
            <person name="John U."/>
            <person name="Lanier W."/>
            <person name="Lindquist E.A."/>
            <person name="Lucas S."/>
            <person name="Mayer K.F."/>
            <person name="Moreau H."/>
            <person name="Not F."/>
            <person name="Otillar R."/>
            <person name="Panaud O."/>
            <person name="Pangilinan J."/>
            <person name="Paulsen I."/>
            <person name="Piegu B."/>
            <person name="Poliakov A."/>
            <person name="Robbens S."/>
            <person name="Schmutz J."/>
            <person name="Toulza E."/>
            <person name="Wyss T."/>
            <person name="Zelensky A."/>
            <person name="Zhou K."/>
            <person name="Armbrust E.V."/>
            <person name="Bhattacharya D."/>
            <person name="Goodenough U.W."/>
            <person name="Van de Peer Y."/>
            <person name="Grigoriev I.V."/>
        </authorList>
    </citation>
    <scope>NUCLEOTIDE SEQUENCE [LARGE SCALE GENOMIC DNA]</scope>
    <source>
        <strain evidence="3">RCC299 / NOUM17</strain>
    </source>
</reference>
<dbReference type="GO" id="GO:0070971">
    <property type="term" value="C:endoplasmic reticulum exit site"/>
    <property type="evidence" value="ECO:0007669"/>
    <property type="project" value="TreeGrafter"/>
</dbReference>
<dbReference type="GO" id="GO:0030127">
    <property type="term" value="C:COPII vesicle coat"/>
    <property type="evidence" value="ECO:0007669"/>
    <property type="project" value="InterPro"/>
</dbReference>
<dbReference type="GeneID" id="8243066"/>
<dbReference type="GO" id="GO:0090110">
    <property type="term" value="P:COPII-coated vesicle cargo loading"/>
    <property type="evidence" value="ECO:0007669"/>
    <property type="project" value="TreeGrafter"/>
</dbReference>
<proteinExistence type="predicted"/>
<dbReference type="InterPro" id="IPR050550">
    <property type="entry name" value="SEC23_SEC24_subfamily"/>
</dbReference>
<feature type="domain" description="Sec23/Sec24 helical" evidence="1">
    <location>
        <begin position="560"/>
        <end position="668"/>
    </location>
</feature>
<dbReference type="PANTHER" id="PTHR13803:SF17">
    <property type="entry name" value="PROTEIN TRANSPORT PROTEIN SEC24"/>
    <property type="match status" value="1"/>
</dbReference>
<dbReference type="KEGG" id="mis:MICPUN_100068"/>
<dbReference type="GO" id="GO:0000149">
    <property type="term" value="F:SNARE binding"/>
    <property type="evidence" value="ECO:0007669"/>
    <property type="project" value="TreeGrafter"/>
</dbReference>
<dbReference type="InterPro" id="IPR006900">
    <property type="entry name" value="Sec23/24_helical_dom"/>
</dbReference>
<dbReference type="EMBL" id="CP001325">
    <property type="protein sequence ID" value="ACO62659.1"/>
    <property type="molecule type" value="Genomic_DNA"/>
</dbReference>
<dbReference type="InterPro" id="IPR036174">
    <property type="entry name" value="Znf_Sec23_Sec24_sf"/>
</dbReference>
<sequence>MSSAGGSEDVGRDLCLRLTSRRVPENAAQKDRTGLPFGVTVQPFKPLPHFPVDASALLDPADEVARCGDCFGYVNGFCGLERDGWVCILCGNFSYWSSDPVGDGGKPRYKRNARRNELPEIALPEYEIEVAREVLTVNPREPLGTAPVYVALIDTTAPEETLELVRSAVLAAIEAVGPDALFGIVTFADRIGLYDVQAAAPSVRRVGLGKDGGLAMPLEEALPLRRLLAPVGAFKEELAAAVETIAPAKSRFGSAGFSHPGVDDGTIDGGDGPVGRRAFGPALEATLAWLGADAVETRGEGRGAGDGVGGGDLRHPSCRVLSFLAGLPNLGDGALDDEIYRECAADLDSPDHEEAAKAADALGQPRVDFYADAGARAALAAVVVDVFSLGGGDGAAAFADLASVAPLTEQSGGALYHYDTVGKGGASDAPLPRDVFRLLRAESQAHHCTLRLRTSAEFEVAAAYGAAVPDDVYPGLYHVVRCGPGDCFAFDFRHKSAAGFGRRGDCPPTAQLAFEYTALTPLPPDPATQAARYLRQRRRRVCTAQARVASSPKDVFATVDAECVVSLLAHKILATAEEKGLAEARLLLSDWLVILTSRFNHETGVARFDPKDAAAVDGAFTSCVPLQQMPRMVFALLRSTMLRPRGVQPDERTRARALARRLDPPSLSRLLYPRLSSYADVDTQAFPRHSLTRTAVTTSNGAVFLVDAFDVVVVFYAPAQPGSERASLPYPPPQGSAVRAAVNALREEREVTPRVVYIRGGAEDPSAFHDLLIEELDVDGLEGGASGFVGFLHTVESQARRFMREA</sequence>
<dbReference type="SUPFAM" id="SSF81995">
    <property type="entry name" value="beta-sandwich domain of Sec23/24"/>
    <property type="match status" value="1"/>
</dbReference>
<dbReference type="STRING" id="296587.C1E432"/>
<dbReference type="SUPFAM" id="SSF53300">
    <property type="entry name" value="vWA-like"/>
    <property type="match status" value="1"/>
</dbReference>
<dbReference type="InterPro" id="IPR036465">
    <property type="entry name" value="vWFA_dom_sf"/>
</dbReference>
<protein>
    <recommendedName>
        <fullName evidence="1">Sec23/Sec24 helical domain-containing protein</fullName>
    </recommendedName>
</protein>
<dbReference type="FunCoup" id="C1E432">
    <property type="interactions" value="905"/>
</dbReference>
<organism evidence="2 3">
    <name type="scientific">Micromonas commoda (strain RCC299 / NOUM17 / CCMP2709)</name>
    <name type="common">Picoplanktonic green alga</name>
    <dbReference type="NCBI Taxonomy" id="296587"/>
    <lineage>
        <taxon>Eukaryota</taxon>
        <taxon>Viridiplantae</taxon>
        <taxon>Chlorophyta</taxon>
        <taxon>Mamiellophyceae</taxon>
        <taxon>Mamiellales</taxon>
        <taxon>Mamiellaceae</taxon>
        <taxon>Micromonas</taxon>
    </lineage>
</organism>
<gene>
    <name evidence="2" type="ORF">MICPUN_100068</name>
</gene>
<evidence type="ECO:0000313" key="2">
    <source>
        <dbReference type="EMBL" id="ACO62659.1"/>
    </source>
</evidence>
<evidence type="ECO:0000313" key="3">
    <source>
        <dbReference type="Proteomes" id="UP000002009"/>
    </source>
</evidence>
<keyword evidence="3" id="KW-1185">Reference proteome</keyword>
<dbReference type="eggNOG" id="KOG1985">
    <property type="taxonomic scope" value="Eukaryota"/>
</dbReference>
<dbReference type="InterPro" id="IPR036175">
    <property type="entry name" value="Sec23/24_helical_dom_sf"/>
</dbReference>
<dbReference type="Gene3D" id="3.40.50.410">
    <property type="entry name" value="von Willebrand factor, type A domain"/>
    <property type="match status" value="1"/>
</dbReference>
<evidence type="ECO:0000259" key="1">
    <source>
        <dbReference type="Pfam" id="PF04815"/>
    </source>
</evidence>
<dbReference type="RefSeq" id="XP_002501401.1">
    <property type="nucleotide sequence ID" value="XM_002501355.1"/>
</dbReference>
<dbReference type="OMA" id="HTFISEQ"/>
<dbReference type="InParanoid" id="C1E432"/>
<dbReference type="SUPFAM" id="SSF82919">
    <property type="entry name" value="Zn-finger domain of Sec23/24"/>
    <property type="match status" value="1"/>
</dbReference>
<dbReference type="Pfam" id="PF04815">
    <property type="entry name" value="Sec23_helical"/>
    <property type="match status" value="1"/>
</dbReference>